<name>A0A644SVR5_9ZZZZ</name>
<organism evidence="1">
    <name type="scientific">bioreactor metagenome</name>
    <dbReference type="NCBI Taxonomy" id="1076179"/>
    <lineage>
        <taxon>unclassified sequences</taxon>
        <taxon>metagenomes</taxon>
        <taxon>ecological metagenomes</taxon>
    </lineage>
</organism>
<evidence type="ECO:0000313" key="1">
    <source>
        <dbReference type="EMBL" id="MPL58736.1"/>
    </source>
</evidence>
<reference evidence="1" key="1">
    <citation type="submission" date="2019-08" db="EMBL/GenBank/DDBJ databases">
        <authorList>
            <person name="Kucharzyk K."/>
            <person name="Murdoch R.W."/>
            <person name="Higgins S."/>
            <person name="Loffler F."/>
        </authorList>
    </citation>
    <scope>NUCLEOTIDE SEQUENCE</scope>
</reference>
<protein>
    <submittedName>
        <fullName evidence="1">Uncharacterized protein</fullName>
    </submittedName>
</protein>
<accession>A0A644SVR5</accession>
<gene>
    <name evidence="1" type="ORF">SDC9_04278</name>
</gene>
<comment type="caution">
    <text evidence="1">The sequence shown here is derived from an EMBL/GenBank/DDBJ whole genome shotgun (WGS) entry which is preliminary data.</text>
</comment>
<proteinExistence type="predicted"/>
<sequence>MVKKNEQHNPASYAELILLSADSTKDEFENQTKPDSKRMIPGMFSSISDAELITQRLLADANADEDDSL</sequence>
<dbReference type="AlphaFoldDB" id="A0A644SVR5"/>
<dbReference type="EMBL" id="VSSQ01000007">
    <property type="protein sequence ID" value="MPL58736.1"/>
    <property type="molecule type" value="Genomic_DNA"/>
</dbReference>